<dbReference type="InterPro" id="IPR012291">
    <property type="entry name" value="CBM2_carb-bd_dom_sf"/>
</dbReference>
<feature type="region of interest" description="Disordered" evidence="1">
    <location>
        <begin position="1"/>
        <end position="22"/>
    </location>
</feature>
<evidence type="ECO:0000259" key="2">
    <source>
        <dbReference type="PROSITE" id="PS51173"/>
    </source>
</evidence>
<dbReference type="InterPro" id="IPR001919">
    <property type="entry name" value="CBD2"/>
</dbReference>
<evidence type="ECO:0000256" key="1">
    <source>
        <dbReference type="SAM" id="MobiDB-lite"/>
    </source>
</evidence>
<evidence type="ECO:0000313" key="4">
    <source>
        <dbReference type="Proteomes" id="UP001440984"/>
    </source>
</evidence>
<protein>
    <submittedName>
        <fullName evidence="3">Cellulose-binding domain-containing protein</fullName>
    </submittedName>
</protein>
<organism evidence="3 4">
    <name type="scientific">Amycolatopsis melonis</name>
    <dbReference type="NCBI Taxonomy" id="3156488"/>
    <lineage>
        <taxon>Bacteria</taxon>
        <taxon>Bacillati</taxon>
        <taxon>Actinomycetota</taxon>
        <taxon>Actinomycetes</taxon>
        <taxon>Pseudonocardiales</taxon>
        <taxon>Pseudonocardiaceae</taxon>
        <taxon>Amycolatopsis</taxon>
    </lineage>
</organism>
<sequence>MSATSTAPAAPPPPTTVATTTPVKTAGCRVHYAVTDQWNGGFTAGVAVTNTGTETLKPWTVTWTFTAGQRVTHSWNGDYSQNGPVVTMKAVDYNLALAPGATVNIGFNGAFDRQNPPPGQFALGGAHCDVG</sequence>
<accession>A0ABV0L7C0</accession>
<dbReference type="Pfam" id="PF00553">
    <property type="entry name" value="CBM_2"/>
    <property type="match status" value="1"/>
</dbReference>
<feature type="domain" description="CBM2" evidence="2">
    <location>
        <begin position="21"/>
        <end position="131"/>
    </location>
</feature>
<dbReference type="RefSeq" id="WP_348947670.1">
    <property type="nucleotide sequence ID" value="NZ_JBDZYD010000001.1"/>
</dbReference>
<keyword evidence="4" id="KW-1185">Reference proteome</keyword>
<evidence type="ECO:0000313" key="3">
    <source>
        <dbReference type="EMBL" id="MEQ0558179.1"/>
    </source>
</evidence>
<reference evidence="3 4" key="1">
    <citation type="submission" date="2024-05" db="EMBL/GenBank/DDBJ databases">
        <authorList>
            <person name="Zhao H."/>
            <person name="Xu Y."/>
            <person name="Lin S."/>
            <person name="Spain J.C."/>
            <person name="Zhou N.-Y."/>
        </authorList>
    </citation>
    <scope>NUCLEOTIDE SEQUENCE [LARGE SCALE GENOMIC DNA]</scope>
    <source>
        <strain evidence="3 4">NEAU-NG30</strain>
    </source>
</reference>
<dbReference type="PROSITE" id="PS51173">
    <property type="entry name" value="CBM2"/>
    <property type="match status" value="1"/>
</dbReference>
<proteinExistence type="predicted"/>
<comment type="caution">
    <text evidence="3">The sequence shown here is derived from an EMBL/GenBank/DDBJ whole genome shotgun (WGS) entry which is preliminary data.</text>
</comment>
<gene>
    <name evidence="3" type="ORF">ABJI51_03775</name>
</gene>
<dbReference type="SMART" id="SM00637">
    <property type="entry name" value="CBD_II"/>
    <property type="match status" value="1"/>
</dbReference>
<dbReference type="SUPFAM" id="SSF49384">
    <property type="entry name" value="Carbohydrate-binding domain"/>
    <property type="match status" value="1"/>
</dbReference>
<dbReference type="EMBL" id="JBDZYD010000001">
    <property type="protein sequence ID" value="MEQ0558179.1"/>
    <property type="molecule type" value="Genomic_DNA"/>
</dbReference>
<dbReference type="Proteomes" id="UP001440984">
    <property type="component" value="Unassembled WGS sequence"/>
</dbReference>
<dbReference type="InterPro" id="IPR008965">
    <property type="entry name" value="CBM2/CBM3_carb-bd_dom_sf"/>
</dbReference>
<name>A0ABV0L7C0_9PSEU</name>
<dbReference type="Gene3D" id="2.60.40.290">
    <property type="match status" value="1"/>
</dbReference>